<dbReference type="Proteomes" id="UP000887013">
    <property type="component" value="Unassembled WGS sequence"/>
</dbReference>
<gene>
    <name evidence="3" type="primary">AVEN_203419_1</name>
    <name evidence="3" type="ORF">NPIL_135821</name>
</gene>
<proteinExistence type="predicted"/>
<dbReference type="EMBL" id="BMAW01124261">
    <property type="protein sequence ID" value="GFU07051.1"/>
    <property type="molecule type" value="Genomic_DNA"/>
</dbReference>
<accession>A0A8X6Q533</accession>
<dbReference type="AlphaFoldDB" id="A0A8X6Q533"/>
<dbReference type="Pfam" id="PF00538">
    <property type="entry name" value="Linker_histone"/>
    <property type="match status" value="1"/>
</dbReference>
<dbReference type="GO" id="GO:0000786">
    <property type="term" value="C:nucleosome"/>
    <property type="evidence" value="ECO:0007669"/>
    <property type="project" value="InterPro"/>
</dbReference>
<dbReference type="InterPro" id="IPR036388">
    <property type="entry name" value="WH-like_DNA-bd_sf"/>
</dbReference>
<feature type="region of interest" description="Disordered" evidence="1">
    <location>
        <begin position="75"/>
        <end position="125"/>
    </location>
</feature>
<dbReference type="GO" id="GO:0006334">
    <property type="term" value="P:nucleosome assembly"/>
    <property type="evidence" value="ECO:0007669"/>
    <property type="project" value="InterPro"/>
</dbReference>
<keyword evidence="4" id="KW-1185">Reference proteome</keyword>
<evidence type="ECO:0000313" key="3">
    <source>
        <dbReference type="EMBL" id="GFU07051.1"/>
    </source>
</evidence>
<feature type="domain" description="H15" evidence="2">
    <location>
        <begin position="21"/>
        <end position="78"/>
    </location>
</feature>
<sequence length="125" mass="14300">MKTTAAAKDKSKQIAEKNQIRRWILKSVAETTRKTAITLNAIKKFLDSKQKNVSSKPETKMILKRLVDSGQLVKIDGRFTAGKPRKKNERNQPRKNDSRRASPAKGNKDHKTEEKRQIDSEKQSI</sequence>
<name>A0A8X6Q533_NEPPI</name>
<dbReference type="OrthoDB" id="6428166at2759"/>
<evidence type="ECO:0000256" key="1">
    <source>
        <dbReference type="SAM" id="MobiDB-lite"/>
    </source>
</evidence>
<comment type="caution">
    <text evidence="3">The sequence shown here is derived from an EMBL/GenBank/DDBJ whole genome shotgun (WGS) entry which is preliminary data.</text>
</comment>
<evidence type="ECO:0000313" key="4">
    <source>
        <dbReference type="Proteomes" id="UP000887013"/>
    </source>
</evidence>
<reference evidence="3" key="1">
    <citation type="submission" date="2020-08" db="EMBL/GenBank/DDBJ databases">
        <title>Multicomponent nature underlies the extraordinary mechanical properties of spider dragline silk.</title>
        <authorList>
            <person name="Kono N."/>
            <person name="Nakamura H."/>
            <person name="Mori M."/>
            <person name="Yoshida Y."/>
            <person name="Ohtoshi R."/>
            <person name="Malay A.D."/>
            <person name="Moran D.A.P."/>
            <person name="Tomita M."/>
            <person name="Numata K."/>
            <person name="Arakawa K."/>
        </authorList>
    </citation>
    <scope>NUCLEOTIDE SEQUENCE</scope>
</reference>
<protein>
    <recommendedName>
        <fullName evidence="2">H15 domain-containing protein</fullName>
    </recommendedName>
</protein>
<dbReference type="GO" id="GO:0003677">
    <property type="term" value="F:DNA binding"/>
    <property type="evidence" value="ECO:0007669"/>
    <property type="project" value="InterPro"/>
</dbReference>
<evidence type="ECO:0000259" key="2">
    <source>
        <dbReference type="Pfam" id="PF00538"/>
    </source>
</evidence>
<feature type="compositionally biased region" description="Basic and acidic residues" evidence="1">
    <location>
        <begin position="89"/>
        <end position="125"/>
    </location>
</feature>
<dbReference type="InterPro" id="IPR005818">
    <property type="entry name" value="Histone_H1/H5_H15"/>
</dbReference>
<dbReference type="Gene3D" id="1.10.10.10">
    <property type="entry name" value="Winged helix-like DNA-binding domain superfamily/Winged helix DNA-binding domain"/>
    <property type="match status" value="1"/>
</dbReference>
<organism evidence="3 4">
    <name type="scientific">Nephila pilipes</name>
    <name type="common">Giant wood spider</name>
    <name type="synonym">Nephila maculata</name>
    <dbReference type="NCBI Taxonomy" id="299642"/>
    <lineage>
        <taxon>Eukaryota</taxon>
        <taxon>Metazoa</taxon>
        <taxon>Ecdysozoa</taxon>
        <taxon>Arthropoda</taxon>
        <taxon>Chelicerata</taxon>
        <taxon>Arachnida</taxon>
        <taxon>Araneae</taxon>
        <taxon>Araneomorphae</taxon>
        <taxon>Entelegynae</taxon>
        <taxon>Araneoidea</taxon>
        <taxon>Nephilidae</taxon>
        <taxon>Nephila</taxon>
    </lineage>
</organism>